<dbReference type="AlphaFoldDB" id="A0A0S2ING2"/>
<dbReference type="PATRIC" id="fig|280505.15.peg.852"/>
<name>A0A0S2ING2_LEPBO</name>
<sequence>MEHSRRSSYIRVLGQVLKKKTTKKKISKKKGNIFLSKIPSYPPKNPEACNFNIGS</sequence>
<gene>
    <name evidence="1" type="ORF">LBBP_00878</name>
</gene>
<evidence type="ECO:0000313" key="2">
    <source>
        <dbReference type="Proteomes" id="UP000058857"/>
    </source>
</evidence>
<dbReference type="Proteomes" id="UP000058857">
    <property type="component" value="Chromosome 1"/>
</dbReference>
<accession>A0A0S2ING2</accession>
<reference evidence="1 2" key="1">
    <citation type="journal article" date="2015" name="PLoS Negl. Trop. Dis.">
        <title>Distribution of Plasmids in Distinct Leptospira Pathogenic Species.</title>
        <authorList>
            <person name="Wang Y."/>
            <person name="Zhuang X."/>
            <person name="Zhong Y."/>
            <person name="Zhang C."/>
            <person name="Zhang Y."/>
            <person name="Zeng L."/>
            <person name="Zhu Y."/>
            <person name="He P."/>
            <person name="Dong K."/>
            <person name="Pal U."/>
            <person name="Guo X."/>
            <person name="Qin J."/>
        </authorList>
    </citation>
    <scope>NUCLEOTIDE SEQUENCE [LARGE SCALE GENOMIC DNA]</scope>
    <source>
        <strain evidence="1 2">56604</strain>
    </source>
</reference>
<proteinExistence type="predicted"/>
<organism evidence="1">
    <name type="scientific">Leptospira borgpetersenii serovar Ballum</name>
    <dbReference type="NCBI Taxonomy" id="280505"/>
    <lineage>
        <taxon>Bacteria</taxon>
        <taxon>Pseudomonadati</taxon>
        <taxon>Spirochaetota</taxon>
        <taxon>Spirochaetia</taxon>
        <taxon>Leptospirales</taxon>
        <taxon>Leptospiraceae</taxon>
        <taxon>Leptospira</taxon>
    </lineage>
</organism>
<dbReference type="EMBL" id="CP012029">
    <property type="protein sequence ID" value="ALO25200.1"/>
    <property type="molecule type" value="Genomic_DNA"/>
</dbReference>
<protein>
    <submittedName>
        <fullName evidence="1">Uncharacterized protein</fullName>
    </submittedName>
</protein>
<evidence type="ECO:0000313" key="1">
    <source>
        <dbReference type="EMBL" id="ALO25200.1"/>
    </source>
</evidence>